<evidence type="ECO:0000313" key="1">
    <source>
        <dbReference type="EMBL" id="SAL65274.1"/>
    </source>
</evidence>
<dbReference type="Proteomes" id="UP000054740">
    <property type="component" value="Unassembled WGS sequence"/>
</dbReference>
<keyword evidence="2" id="KW-1185">Reference proteome</keyword>
<organism evidence="1 2">
    <name type="scientific">Caballeronia cordobensis</name>
    <name type="common">Burkholderia cordobensis</name>
    <dbReference type="NCBI Taxonomy" id="1353886"/>
    <lineage>
        <taxon>Bacteria</taxon>
        <taxon>Pseudomonadati</taxon>
        <taxon>Pseudomonadota</taxon>
        <taxon>Betaproteobacteria</taxon>
        <taxon>Burkholderiales</taxon>
        <taxon>Burkholderiaceae</taxon>
        <taxon>Caballeronia</taxon>
    </lineage>
</organism>
<accession>A0A158J8T1</accession>
<gene>
    <name evidence="1" type="ORF">AWB70_06114</name>
</gene>
<protein>
    <submittedName>
        <fullName evidence="1">Uncharacterized protein</fullName>
    </submittedName>
</protein>
<name>A0A158J8T1_CABCO</name>
<dbReference type="AlphaFoldDB" id="A0A158J8T1"/>
<dbReference type="EMBL" id="FCNY02000021">
    <property type="protein sequence ID" value="SAL65274.1"/>
    <property type="molecule type" value="Genomic_DNA"/>
</dbReference>
<reference evidence="2" key="1">
    <citation type="submission" date="2016-01" db="EMBL/GenBank/DDBJ databases">
        <authorList>
            <person name="Peeters C."/>
        </authorList>
    </citation>
    <scope>NUCLEOTIDE SEQUENCE [LARGE SCALE GENOMIC DNA]</scope>
</reference>
<proteinExistence type="predicted"/>
<evidence type="ECO:0000313" key="2">
    <source>
        <dbReference type="Proteomes" id="UP000054740"/>
    </source>
</evidence>
<sequence length="35" mass="4038">MHSTHNMAGGFIHESWDANASFDIYDNDWLVDIEV</sequence>